<gene>
    <name evidence="2" type="ORF">ASPGLDRAFT_40246</name>
</gene>
<dbReference type="EMBL" id="KV878922">
    <property type="protein sequence ID" value="OJJ79125.1"/>
    <property type="molecule type" value="Genomic_DNA"/>
</dbReference>
<evidence type="ECO:0000313" key="3">
    <source>
        <dbReference type="Proteomes" id="UP000184300"/>
    </source>
</evidence>
<proteinExistence type="predicted"/>
<evidence type="ECO:0008006" key="4">
    <source>
        <dbReference type="Google" id="ProtNLM"/>
    </source>
</evidence>
<organism evidence="2 3">
    <name type="scientific">Aspergillus glaucus CBS 516.65</name>
    <dbReference type="NCBI Taxonomy" id="1160497"/>
    <lineage>
        <taxon>Eukaryota</taxon>
        <taxon>Fungi</taxon>
        <taxon>Dikarya</taxon>
        <taxon>Ascomycota</taxon>
        <taxon>Pezizomycotina</taxon>
        <taxon>Eurotiomycetes</taxon>
        <taxon>Eurotiomycetidae</taxon>
        <taxon>Eurotiales</taxon>
        <taxon>Aspergillaceae</taxon>
        <taxon>Aspergillus</taxon>
        <taxon>Aspergillus subgen. Aspergillus</taxon>
    </lineage>
</organism>
<accession>A0A1L9V5B7</accession>
<protein>
    <recommendedName>
        <fullName evidence="4">BZIP domain-containing protein</fullName>
    </recommendedName>
</protein>
<dbReference type="Gene3D" id="1.20.5.170">
    <property type="match status" value="1"/>
</dbReference>
<dbReference type="PANTHER" id="PTHR37012">
    <property type="entry name" value="B-ZIP TRANSCRIPTION FACTOR (EUROFUNG)-RELATED"/>
    <property type="match status" value="1"/>
</dbReference>
<feature type="region of interest" description="Disordered" evidence="1">
    <location>
        <begin position="121"/>
        <end position="215"/>
    </location>
</feature>
<dbReference type="CDD" id="cd14688">
    <property type="entry name" value="bZIP_YAP"/>
    <property type="match status" value="1"/>
</dbReference>
<dbReference type="InterPro" id="IPR021833">
    <property type="entry name" value="DUF3425"/>
</dbReference>
<evidence type="ECO:0000313" key="2">
    <source>
        <dbReference type="EMBL" id="OJJ79125.1"/>
    </source>
</evidence>
<dbReference type="RefSeq" id="XP_022395823.1">
    <property type="nucleotide sequence ID" value="XM_022545196.1"/>
</dbReference>
<dbReference type="OrthoDB" id="10261951at2759"/>
<reference evidence="3" key="1">
    <citation type="journal article" date="2017" name="Genome Biol.">
        <title>Comparative genomics reveals high biological diversity and specific adaptations in the industrially and medically important fungal genus Aspergillus.</title>
        <authorList>
            <person name="de Vries R.P."/>
            <person name="Riley R."/>
            <person name="Wiebenga A."/>
            <person name="Aguilar-Osorio G."/>
            <person name="Amillis S."/>
            <person name="Uchima C.A."/>
            <person name="Anderluh G."/>
            <person name="Asadollahi M."/>
            <person name="Askin M."/>
            <person name="Barry K."/>
            <person name="Battaglia E."/>
            <person name="Bayram O."/>
            <person name="Benocci T."/>
            <person name="Braus-Stromeyer S.A."/>
            <person name="Caldana C."/>
            <person name="Canovas D."/>
            <person name="Cerqueira G.C."/>
            <person name="Chen F."/>
            <person name="Chen W."/>
            <person name="Choi C."/>
            <person name="Clum A."/>
            <person name="Dos Santos R.A."/>
            <person name="Damasio A.R."/>
            <person name="Diallinas G."/>
            <person name="Emri T."/>
            <person name="Fekete E."/>
            <person name="Flipphi M."/>
            <person name="Freyberg S."/>
            <person name="Gallo A."/>
            <person name="Gournas C."/>
            <person name="Habgood R."/>
            <person name="Hainaut M."/>
            <person name="Harispe M.L."/>
            <person name="Henrissat B."/>
            <person name="Hilden K.S."/>
            <person name="Hope R."/>
            <person name="Hossain A."/>
            <person name="Karabika E."/>
            <person name="Karaffa L."/>
            <person name="Karanyi Z."/>
            <person name="Krasevec N."/>
            <person name="Kuo A."/>
            <person name="Kusch H."/>
            <person name="LaButti K."/>
            <person name="Lagendijk E.L."/>
            <person name="Lapidus A."/>
            <person name="Levasseur A."/>
            <person name="Lindquist E."/>
            <person name="Lipzen A."/>
            <person name="Logrieco A.F."/>
            <person name="MacCabe A."/>
            <person name="Maekelae M.R."/>
            <person name="Malavazi I."/>
            <person name="Melin P."/>
            <person name="Meyer V."/>
            <person name="Mielnichuk N."/>
            <person name="Miskei M."/>
            <person name="Molnar A.P."/>
            <person name="Mule G."/>
            <person name="Ngan C.Y."/>
            <person name="Orejas M."/>
            <person name="Orosz E."/>
            <person name="Ouedraogo J.P."/>
            <person name="Overkamp K.M."/>
            <person name="Park H.-S."/>
            <person name="Perrone G."/>
            <person name="Piumi F."/>
            <person name="Punt P.J."/>
            <person name="Ram A.F."/>
            <person name="Ramon A."/>
            <person name="Rauscher S."/>
            <person name="Record E."/>
            <person name="Riano-Pachon D.M."/>
            <person name="Robert V."/>
            <person name="Roehrig J."/>
            <person name="Ruller R."/>
            <person name="Salamov A."/>
            <person name="Salih N.S."/>
            <person name="Samson R.A."/>
            <person name="Sandor E."/>
            <person name="Sanguinetti M."/>
            <person name="Schuetze T."/>
            <person name="Sepcic K."/>
            <person name="Shelest E."/>
            <person name="Sherlock G."/>
            <person name="Sophianopoulou V."/>
            <person name="Squina F.M."/>
            <person name="Sun H."/>
            <person name="Susca A."/>
            <person name="Todd R.B."/>
            <person name="Tsang A."/>
            <person name="Unkles S.E."/>
            <person name="van de Wiele N."/>
            <person name="van Rossen-Uffink D."/>
            <person name="Oliveira J.V."/>
            <person name="Vesth T.C."/>
            <person name="Visser J."/>
            <person name="Yu J.-H."/>
            <person name="Zhou M."/>
            <person name="Andersen M.R."/>
            <person name="Archer D.B."/>
            <person name="Baker S.E."/>
            <person name="Benoit I."/>
            <person name="Brakhage A.A."/>
            <person name="Braus G.H."/>
            <person name="Fischer R."/>
            <person name="Frisvad J.C."/>
            <person name="Goldman G.H."/>
            <person name="Houbraken J."/>
            <person name="Oakley B."/>
            <person name="Pocsi I."/>
            <person name="Scazzocchio C."/>
            <person name="Seiboth B."/>
            <person name="vanKuyk P.A."/>
            <person name="Wortman J."/>
            <person name="Dyer P.S."/>
            <person name="Grigoriev I.V."/>
        </authorList>
    </citation>
    <scope>NUCLEOTIDE SEQUENCE [LARGE SCALE GENOMIC DNA]</scope>
    <source>
        <strain evidence="3">CBS 516.65</strain>
    </source>
</reference>
<keyword evidence="3" id="KW-1185">Reference proteome</keyword>
<sequence>MSDSDINLALPRNARAQRKPRTISSLTTQQIQHKRDLDRKAQRTLRQRAKSRVQDLEQDLARARSCLSDREKSMMDEVQSLREENRRLRSCLKSIGQFAFGGVSVEENGQAPDSVPIAENEPIADATDGPGNPHDPQLGDDLTSENGPVDSSDGDGNTDPIERNFSWRSQSNIQGRPEGLSDAYHENTMSTGVELPSPVSESLAGQGIGQPRQRDHYLDRITTSQRLQDPIMAPTPTSSIAVNTVLQDPTSTGIASVLPKHHSATCPLDQILLDFISSRRALAAKGFAINVVVGPTQPCLQAVFNPLAAAGVHPTSRVLAEVLSTFRHVALPEKLAFMFVMFRTMRWQISPTDANYEEMPRWLRPTAVQITVAHAAWIDNIPWPRVRDILIQNPEKYPFPLFSELYSQNVTVNWPYDTMDTVSHQGDSVVFNPIFEKHARKLDNWTVSGHFKEYMPEMMTAIYGRD</sequence>
<dbReference type="Pfam" id="PF11905">
    <property type="entry name" value="DUF3425"/>
    <property type="match status" value="1"/>
</dbReference>
<dbReference type="GeneID" id="34461457"/>
<feature type="region of interest" description="Disordered" evidence="1">
    <location>
        <begin position="1"/>
        <end position="41"/>
    </location>
</feature>
<dbReference type="Proteomes" id="UP000184300">
    <property type="component" value="Unassembled WGS sequence"/>
</dbReference>
<feature type="compositionally biased region" description="Polar residues" evidence="1">
    <location>
        <begin position="22"/>
        <end position="31"/>
    </location>
</feature>
<evidence type="ECO:0000256" key="1">
    <source>
        <dbReference type="SAM" id="MobiDB-lite"/>
    </source>
</evidence>
<dbReference type="VEuPathDB" id="FungiDB:ASPGLDRAFT_40246"/>
<dbReference type="AlphaFoldDB" id="A0A1L9V5B7"/>
<name>A0A1L9V5B7_ASPGL</name>
<dbReference type="PANTHER" id="PTHR37012:SF2">
    <property type="entry name" value="BZIP DOMAIN-CONTAINING PROTEIN-RELATED"/>
    <property type="match status" value="1"/>
</dbReference>